<evidence type="ECO:0000313" key="2">
    <source>
        <dbReference type="EMBL" id="MDH5824667.1"/>
    </source>
</evidence>
<comment type="caution">
    <text evidence="2">The sequence shown here is derived from an EMBL/GenBank/DDBJ whole genome shotgun (WGS) entry which is preliminary data.</text>
</comment>
<dbReference type="EMBL" id="JARXRM010000045">
    <property type="protein sequence ID" value="MDH5824667.1"/>
    <property type="molecule type" value="Genomic_DNA"/>
</dbReference>
<dbReference type="PANTHER" id="PTHR36437:SF2">
    <property type="entry name" value="GLYOXALASE_BLEOMYCIN RESISTANCE PROTEIN_DIOXYGENASE"/>
    <property type="match status" value="1"/>
</dbReference>
<gene>
    <name evidence="2" type="ORF">QFW77_16980</name>
</gene>
<keyword evidence="3" id="KW-1185">Reference proteome</keyword>
<name>A0ABT6JCW0_9GAMM</name>
<dbReference type="InterPro" id="IPR037523">
    <property type="entry name" value="VOC_core"/>
</dbReference>
<evidence type="ECO:0000259" key="1">
    <source>
        <dbReference type="PROSITE" id="PS51819"/>
    </source>
</evidence>
<reference evidence="2 3" key="1">
    <citation type="submission" date="2023-04" db="EMBL/GenBank/DDBJ databases">
        <title>Luteimonas endophyticus RD2P54.</title>
        <authorList>
            <person name="Sun J.-Q."/>
        </authorList>
    </citation>
    <scope>NUCLEOTIDE SEQUENCE [LARGE SCALE GENOMIC DNA]</scope>
    <source>
        <strain evidence="2 3">RD2P54</strain>
    </source>
</reference>
<evidence type="ECO:0000313" key="3">
    <source>
        <dbReference type="Proteomes" id="UP001156940"/>
    </source>
</evidence>
<dbReference type="Pfam" id="PF00903">
    <property type="entry name" value="Glyoxalase"/>
    <property type="match status" value="1"/>
</dbReference>
<proteinExistence type="predicted"/>
<dbReference type="Gene3D" id="3.10.180.10">
    <property type="entry name" value="2,3-Dihydroxybiphenyl 1,2-Dioxygenase, domain 1"/>
    <property type="match status" value="1"/>
</dbReference>
<organism evidence="2 3">
    <name type="scientific">Luteimonas endophytica</name>
    <dbReference type="NCBI Taxonomy" id="3042023"/>
    <lineage>
        <taxon>Bacteria</taxon>
        <taxon>Pseudomonadati</taxon>
        <taxon>Pseudomonadota</taxon>
        <taxon>Gammaproteobacteria</taxon>
        <taxon>Lysobacterales</taxon>
        <taxon>Lysobacteraceae</taxon>
        <taxon>Luteimonas</taxon>
    </lineage>
</organism>
<dbReference type="SUPFAM" id="SSF54593">
    <property type="entry name" value="Glyoxalase/Bleomycin resistance protein/Dihydroxybiphenyl dioxygenase"/>
    <property type="match status" value="1"/>
</dbReference>
<dbReference type="Proteomes" id="UP001156940">
    <property type="component" value="Unassembled WGS sequence"/>
</dbReference>
<feature type="domain" description="VOC" evidence="1">
    <location>
        <begin position="2"/>
        <end position="126"/>
    </location>
</feature>
<dbReference type="RefSeq" id="WP_280575993.1">
    <property type="nucleotide sequence ID" value="NZ_JARXRM010000045.1"/>
</dbReference>
<dbReference type="PROSITE" id="PS51819">
    <property type="entry name" value="VOC"/>
    <property type="match status" value="1"/>
</dbReference>
<sequence length="132" mass="14418">MRIKLTSVIVDDQQKALEFYTQVLGFLPGQDVPVGEYRWITVRSAEGGDAEVTLEPNANPAARTYQEALFEQGIPITAFEVDDVRAEHARLRQRGVQFTMPPTEAGPVAIAVFADTCGNLLQIYQPPAGEAG</sequence>
<accession>A0ABT6JCW0</accession>
<dbReference type="CDD" id="cd07263">
    <property type="entry name" value="VOC_like"/>
    <property type="match status" value="1"/>
</dbReference>
<dbReference type="InterPro" id="IPR004360">
    <property type="entry name" value="Glyas_Fos-R_dOase_dom"/>
</dbReference>
<dbReference type="InterPro" id="IPR029068">
    <property type="entry name" value="Glyas_Bleomycin-R_OHBP_Dase"/>
</dbReference>
<protein>
    <submittedName>
        <fullName evidence="2">VOC family protein</fullName>
    </submittedName>
</protein>
<dbReference type="PANTHER" id="PTHR36437">
    <property type="entry name" value="GLYOXALASE/BLEOMYCIN RESISTANCE PROTEIN/DIOXYGENASE"/>
    <property type="match status" value="1"/>
</dbReference>